<proteinExistence type="predicted"/>
<organism evidence="1 2">
    <name type="scientific">Amphiprion ocellaris</name>
    <name type="common">Clown anemonefish</name>
    <dbReference type="NCBI Taxonomy" id="80972"/>
    <lineage>
        <taxon>Eukaryota</taxon>
        <taxon>Metazoa</taxon>
        <taxon>Chordata</taxon>
        <taxon>Craniata</taxon>
        <taxon>Vertebrata</taxon>
        <taxon>Euteleostomi</taxon>
        <taxon>Actinopterygii</taxon>
        <taxon>Neopterygii</taxon>
        <taxon>Teleostei</taxon>
        <taxon>Neoteleostei</taxon>
        <taxon>Acanthomorphata</taxon>
        <taxon>Ovalentaria</taxon>
        <taxon>Pomacentridae</taxon>
        <taxon>Amphiprion</taxon>
    </lineage>
</organism>
<keyword evidence="2" id="KW-1185">Reference proteome</keyword>
<accession>A0AAQ6AJ80</accession>
<sequence length="159" mass="17228">LQVHVSTQWRLHLDGALGSEQVAGHASSVLVLGEDFKGWEIIIVSTVFCNNICAGAHEVIATAIKSTIVRVSHGPAGTRLVFHWLGDAVGIVTFHLTHLIRTAGDTTYEIFSETALCLHLTWLYTLCWGTIAVHLANSYTVESKKGTRAGHSVSILARV</sequence>
<evidence type="ECO:0000313" key="1">
    <source>
        <dbReference type="Ensembl" id="ENSAOCP00000077207.1"/>
    </source>
</evidence>
<name>A0AAQ6AJ80_AMPOC</name>
<reference evidence="1" key="3">
    <citation type="submission" date="2025-09" db="UniProtKB">
        <authorList>
            <consortium name="Ensembl"/>
        </authorList>
    </citation>
    <scope>IDENTIFICATION</scope>
</reference>
<reference evidence="1 2" key="1">
    <citation type="submission" date="2022-01" db="EMBL/GenBank/DDBJ databases">
        <title>A chromosome-scale genome assembly of the false clownfish, Amphiprion ocellaris.</title>
        <authorList>
            <person name="Ryu T."/>
        </authorList>
    </citation>
    <scope>NUCLEOTIDE SEQUENCE [LARGE SCALE GENOMIC DNA]</scope>
</reference>
<dbReference type="AlphaFoldDB" id="A0AAQ6AJ80"/>
<evidence type="ECO:0000313" key="2">
    <source>
        <dbReference type="Proteomes" id="UP001501940"/>
    </source>
</evidence>
<dbReference type="Proteomes" id="UP001501940">
    <property type="component" value="Chromosome 9"/>
</dbReference>
<dbReference type="Ensembl" id="ENSAOCT00000079198.1">
    <property type="protein sequence ID" value="ENSAOCP00000077207.1"/>
    <property type="gene ID" value="ENSAOCG00000027780.1"/>
</dbReference>
<evidence type="ECO:0008006" key="3">
    <source>
        <dbReference type="Google" id="ProtNLM"/>
    </source>
</evidence>
<protein>
    <recommendedName>
        <fullName evidence="3">Cytochrome c oxidase subunit 3</fullName>
    </recommendedName>
</protein>
<reference evidence="1" key="2">
    <citation type="submission" date="2025-08" db="UniProtKB">
        <authorList>
            <consortium name="Ensembl"/>
        </authorList>
    </citation>
    <scope>IDENTIFICATION</scope>
</reference>